<evidence type="ECO:0000256" key="3">
    <source>
        <dbReference type="ARBA" id="ARBA00022692"/>
    </source>
</evidence>
<organism evidence="9 10">
    <name type="scientific">Paraflavisolibacter caeni</name>
    <dbReference type="NCBI Taxonomy" id="2982496"/>
    <lineage>
        <taxon>Bacteria</taxon>
        <taxon>Pseudomonadati</taxon>
        <taxon>Bacteroidota</taxon>
        <taxon>Chitinophagia</taxon>
        <taxon>Chitinophagales</taxon>
        <taxon>Chitinophagaceae</taxon>
        <taxon>Paraflavisolibacter</taxon>
    </lineage>
</organism>
<comment type="subcellular location">
    <subcellularLocation>
        <location evidence="1">Cell membrane</location>
        <topology evidence="1">Multi-pass membrane protein</topology>
    </subcellularLocation>
</comment>
<dbReference type="Pfam" id="PF12704">
    <property type="entry name" value="MacB_PCD"/>
    <property type="match status" value="1"/>
</dbReference>
<protein>
    <submittedName>
        <fullName evidence="9">ABC transporter permease</fullName>
    </submittedName>
</protein>
<feature type="transmembrane region" description="Helical" evidence="6">
    <location>
        <begin position="378"/>
        <end position="399"/>
    </location>
</feature>
<gene>
    <name evidence="9" type="ORF">OCK74_09650</name>
</gene>
<name>A0A9X2XX75_9BACT</name>
<feature type="domain" description="MacB-like periplasmic core" evidence="8">
    <location>
        <begin position="20"/>
        <end position="238"/>
    </location>
</feature>
<keyword evidence="3 6" id="KW-0812">Transmembrane</keyword>
<evidence type="ECO:0000259" key="8">
    <source>
        <dbReference type="Pfam" id="PF12704"/>
    </source>
</evidence>
<sequence length="413" mass="46448">MLKNYFKIAIAVLKRRKFFTFISLFGISFTLTILIVATAFIDNATSDNYPEVNRDRSLYITSVQEKGLKNHSQMNSPASFYYLDRYVSTLKTPVKVAISSFYAVTNAYINNKRLAINLKYTNDEFWDVFQYKFIEGKPYTLQQINNGEHVAVISEDTKRDYFGDLPTVVGKYIEADNVQYRVAGVVKSVPVTMPLSYADLYVPYTVSKTDYRQKTLMGNYTAVMMAATKADVPKMKEEYAAIVAKIKPDDKEYDEFISIADTYVASFIRNSPLGSSDESGISKLVMAASIFLLFFMLLPTLNLVNINISRIMERSSEIGVRKAFGASSSTLVGQFIVENLILTFLGCIIGIIISFIILQLMNNTNMIANMHLTINGTVLLYSMAACIIFGLISGVYPAWRMSRLQVVTALKSQ</sequence>
<evidence type="ECO:0000313" key="10">
    <source>
        <dbReference type="Proteomes" id="UP001155483"/>
    </source>
</evidence>
<evidence type="ECO:0000256" key="2">
    <source>
        <dbReference type="ARBA" id="ARBA00022475"/>
    </source>
</evidence>
<evidence type="ECO:0000313" key="9">
    <source>
        <dbReference type="EMBL" id="MCU7549378.1"/>
    </source>
</evidence>
<evidence type="ECO:0000256" key="6">
    <source>
        <dbReference type="SAM" id="Phobius"/>
    </source>
</evidence>
<reference evidence="9" key="2">
    <citation type="submission" date="2023-04" db="EMBL/GenBank/DDBJ databases">
        <title>Paracnuella aquatica gen. nov., sp. nov., a member of the family Chitinophagaceae isolated from a hot spring.</title>
        <authorList>
            <person name="Wang C."/>
        </authorList>
    </citation>
    <scope>NUCLEOTIDE SEQUENCE</scope>
    <source>
        <strain evidence="9">LB-8</strain>
    </source>
</reference>
<reference evidence="9" key="1">
    <citation type="submission" date="2022-09" db="EMBL/GenBank/DDBJ databases">
        <authorList>
            <person name="Yuan C."/>
            <person name="Ke Z."/>
        </authorList>
    </citation>
    <scope>NUCLEOTIDE SEQUENCE</scope>
    <source>
        <strain evidence="9">LB-8</strain>
    </source>
</reference>
<dbReference type="InterPro" id="IPR003838">
    <property type="entry name" value="ABC3_permease_C"/>
</dbReference>
<dbReference type="EMBL" id="JAOTIF010000005">
    <property type="protein sequence ID" value="MCU7549378.1"/>
    <property type="molecule type" value="Genomic_DNA"/>
</dbReference>
<evidence type="ECO:0000259" key="7">
    <source>
        <dbReference type="Pfam" id="PF02687"/>
    </source>
</evidence>
<comment type="caution">
    <text evidence="9">The sequence shown here is derived from an EMBL/GenBank/DDBJ whole genome shotgun (WGS) entry which is preliminary data.</text>
</comment>
<evidence type="ECO:0000256" key="4">
    <source>
        <dbReference type="ARBA" id="ARBA00022989"/>
    </source>
</evidence>
<dbReference type="Proteomes" id="UP001155483">
    <property type="component" value="Unassembled WGS sequence"/>
</dbReference>
<dbReference type="PANTHER" id="PTHR30572">
    <property type="entry name" value="MEMBRANE COMPONENT OF TRANSPORTER-RELATED"/>
    <property type="match status" value="1"/>
</dbReference>
<dbReference type="RefSeq" id="WP_279296818.1">
    <property type="nucleotide sequence ID" value="NZ_JAOTIF010000005.1"/>
</dbReference>
<feature type="domain" description="ABC3 transporter permease C-terminal" evidence="7">
    <location>
        <begin position="290"/>
        <end position="405"/>
    </location>
</feature>
<keyword evidence="4 6" id="KW-1133">Transmembrane helix</keyword>
<dbReference type="InterPro" id="IPR025857">
    <property type="entry name" value="MacB_PCD"/>
</dbReference>
<accession>A0A9X2XX75</accession>
<keyword evidence="2" id="KW-1003">Cell membrane</keyword>
<feature type="transmembrane region" description="Helical" evidence="6">
    <location>
        <begin position="284"/>
        <end position="304"/>
    </location>
</feature>
<evidence type="ECO:0000256" key="5">
    <source>
        <dbReference type="ARBA" id="ARBA00023136"/>
    </source>
</evidence>
<keyword evidence="10" id="KW-1185">Reference proteome</keyword>
<feature type="transmembrane region" description="Helical" evidence="6">
    <location>
        <begin position="21"/>
        <end position="41"/>
    </location>
</feature>
<dbReference type="AlphaFoldDB" id="A0A9X2XX75"/>
<dbReference type="GO" id="GO:0022857">
    <property type="term" value="F:transmembrane transporter activity"/>
    <property type="evidence" value="ECO:0007669"/>
    <property type="project" value="TreeGrafter"/>
</dbReference>
<keyword evidence="5 6" id="KW-0472">Membrane</keyword>
<dbReference type="PANTHER" id="PTHR30572:SF18">
    <property type="entry name" value="ABC-TYPE MACROLIDE FAMILY EXPORT SYSTEM PERMEASE COMPONENT 2"/>
    <property type="match status" value="1"/>
</dbReference>
<dbReference type="InterPro" id="IPR050250">
    <property type="entry name" value="Macrolide_Exporter_MacB"/>
</dbReference>
<evidence type="ECO:0000256" key="1">
    <source>
        <dbReference type="ARBA" id="ARBA00004651"/>
    </source>
</evidence>
<proteinExistence type="predicted"/>
<feature type="transmembrane region" description="Helical" evidence="6">
    <location>
        <begin position="340"/>
        <end position="358"/>
    </location>
</feature>
<dbReference type="GO" id="GO:0005886">
    <property type="term" value="C:plasma membrane"/>
    <property type="evidence" value="ECO:0007669"/>
    <property type="project" value="UniProtKB-SubCell"/>
</dbReference>
<dbReference type="Pfam" id="PF02687">
    <property type="entry name" value="FtsX"/>
    <property type="match status" value="1"/>
</dbReference>